<evidence type="ECO:0000256" key="6">
    <source>
        <dbReference type="ARBA" id="ARBA00023136"/>
    </source>
</evidence>
<dbReference type="InterPro" id="IPR005199">
    <property type="entry name" value="Glyco_hydro_79"/>
</dbReference>
<dbReference type="Gene3D" id="3.20.20.80">
    <property type="entry name" value="Glycosidases"/>
    <property type="match status" value="1"/>
</dbReference>
<dbReference type="EMBL" id="JBAMMX010000027">
    <property type="protein sequence ID" value="KAK6912599.1"/>
    <property type="molecule type" value="Genomic_DNA"/>
</dbReference>
<reference evidence="12 13" key="1">
    <citation type="submission" date="2023-12" db="EMBL/GenBank/DDBJ databases">
        <title>A high-quality genome assembly for Dillenia turbinata (Dilleniales).</title>
        <authorList>
            <person name="Chanderbali A."/>
        </authorList>
    </citation>
    <scope>NUCLEOTIDE SEQUENCE [LARGE SCALE GENOMIC DNA]</scope>
    <source>
        <strain evidence="12">LSX21</strain>
        <tissue evidence="12">Leaf</tissue>
    </source>
</reference>
<dbReference type="PANTHER" id="PTHR14363:SF45">
    <property type="entry name" value="HEPARANASE-LIKE PROTEIN 3 ISOFORM X1"/>
    <property type="match status" value="1"/>
</dbReference>
<accession>A0AAN8YRH0</accession>
<dbReference type="GO" id="GO:0005765">
    <property type="term" value="C:lysosomal membrane"/>
    <property type="evidence" value="ECO:0007669"/>
    <property type="project" value="UniProtKB-SubCell"/>
</dbReference>
<dbReference type="GO" id="GO:0009505">
    <property type="term" value="C:plant-type cell wall"/>
    <property type="evidence" value="ECO:0007669"/>
    <property type="project" value="TreeGrafter"/>
</dbReference>
<keyword evidence="3" id="KW-0964">Secreted</keyword>
<evidence type="ECO:0000313" key="13">
    <source>
        <dbReference type="Proteomes" id="UP001370490"/>
    </source>
</evidence>
<evidence type="ECO:0000256" key="10">
    <source>
        <dbReference type="ARBA" id="ARBA00055929"/>
    </source>
</evidence>
<dbReference type="FunFam" id="3.20.20.80:FF:000023">
    <property type="entry name" value="heparanase-like protein 3"/>
    <property type="match status" value="1"/>
</dbReference>
<evidence type="ECO:0000256" key="1">
    <source>
        <dbReference type="ARBA" id="ARBA00004613"/>
    </source>
</evidence>
<feature type="chain" id="PRO_5042964588" evidence="11">
    <location>
        <begin position="23"/>
        <end position="548"/>
    </location>
</feature>
<keyword evidence="13" id="KW-1185">Reference proteome</keyword>
<keyword evidence="4 11" id="KW-0732">Signal</keyword>
<evidence type="ECO:0000256" key="2">
    <source>
        <dbReference type="ARBA" id="ARBA00009800"/>
    </source>
</evidence>
<evidence type="ECO:0000256" key="4">
    <source>
        <dbReference type="ARBA" id="ARBA00022729"/>
    </source>
</evidence>
<proteinExistence type="inferred from homology"/>
<evidence type="ECO:0000256" key="11">
    <source>
        <dbReference type="SAM" id="SignalP"/>
    </source>
</evidence>
<dbReference type="AlphaFoldDB" id="A0AAN8YRH0"/>
<evidence type="ECO:0000256" key="8">
    <source>
        <dbReference type="ARBA" id="ARBA00023228"/>
    </source>
</evidence>
<dbReference type="SUPFAM" id="SSF51445">
    <property type="entry name" value="(Trans)glycosidases"/>
    <property type="match status" value="1"/>
</dbReference>
<evidence type="ECO:0000256" key="9">
    <source>
        <dbReference type="ARBA" id="ARBA00023765"/>
    </source>
</evidence>
<keyword evidence="5 12" id="KW-0378">Hydrolase</keyword>
<gene>
    <name evidence="12" type="ORF">RJ641_022200</name>
</gene>
<name>A0AAN8YRH0_9MAGN</name>
<dbReference type="Proteomes" id="UP001370490">
    <property type="component" value="Unassembled WGS sequence"/>
</dbReference>
<dbReference type="InterPro" id="IPR017853">
    <property type="entry name" value="GH"/>
</dbReference>
<keyword evidence="7" id="KW-0325">Glycoprotein</keyword>
<comment type="caution">
    <text evidence="12">The sequence shown here is derived from an EMBL/GenBank/DDBJ whole genome shotgun (WGS) entry which is preliminary data.</text>
</comment>
<organism evidence="12 13">
    <name type="scientific">Dillenia turbinata</name>
    <dbReference type="NCBI Taxonomy" id="194707"/>
    <lineage>
        <taxon>Eukaryota</taxon>
        <taxon>Viridiplantae</taxon>
        <taxon>Streptophyta</taxon>
        <taxon>Embryophyta</taxon>
        <taxon>Tracheophyta</taxon>
        <taxon>Spermatophyta</taxon>
        <taxon>Magnoliopsida</taxon>
        <taxon>eudicotyledons</taxon>
        <taxon>Gunneridae</taxon>
        <taxon>Pentapetalae</taxon>
        <taxon>Dilleniales</taxon>
        <taxon>Dilleniaceae</taxon>
        <taxon>Dillenia</taxon>
    </lineage>
</organism>
<comment type="subcellular location">
    <subcellularLocation>
        <location evidence="9">Lysosome membrane</location>
        <topology evidence="9">Peripheral membrane protein</topology>
    </subcellularLocation>
    <subcellularLocation>
        <location evidence="1">Secreted</location>
    </subcellularLocation>
</comment>
<evidence type="ECO:0000256" key="7">
    <source>
        <dbReference type="ARBA" id="ARBA00023180"/>
    </source>
</evidence>
<keyword evidence="8" id="KW-0458">Lysosome</keyword>
<dbReference type="GO" id="GO:0005576">
    <property type="term" value="C:extracellular region"/>
    <property type="evidence" value="ECO:0007669"/>
    <property type="project" value="UniProtKB-SubCell"/>
</dbReference>
<protein>
    <submittedName>
        <fullName evidence="12">Glycoside hydrolase, family 79</fullName>
    </submittedName>
</protein>
<dbReference type="Pfam" id="PF03662">
    <property type="entry name" value="Glyco_hydro_79n"/>
    <property type="match status" value="1"/>
</dbReference>
<keyword evidence="6" id="KW-0472">Membrane</keyword>
<dbReference type="GO" id="GO:0004566">
    <property type="term" value="F:beta-glucuronidase activity"/>
    <property type="evidence" value="ECO:0007669"/>
    <property type="project" value="TreeGrafter"/>
</dbReference>
<evidence type="ECO:0000256" key="3">
    <source>
        <dbReference type="ARBA" id="ARBA00022525"/>
    </source>
</evidence>
<evidence type="ECO:0000313" key="12">
    <source>
        <dbReference type="EMBL" id="KAK6912599.1"/>
    </source>
</evidence>
<comment type="function">
    <text evidence="10">Endoglycosidase which is a cell surface and extracellular matrix-degrading enzyme. Cleaves heparan sulfate proteoglycans (HSPGs) into heparan sulfate side chains and core proteoglycans.</text>
</comment>
<dbReference type="PANTHER" id="PTHR14363">
    <property type="entry name" value="HEPARANASE-RELATED"/>
    <property type="match status" value="1"/>
</dbReference>
<feature type="signal peptide" evidence="11">
    <location>
        <begin position="1"/>
        <end position="22"/>
    </location>
</feature>
<sequence>MGLLYILAVVCFYVVLVSHKSASMVSQSTAASTDGTVFVNTTVPIASTDEDFICATIDWWPPEKCDYGTCAWDQASLLNLDLSNKILLNAIKAFSSLKIRLGGTLQDNVVYEENQQPCPRFTKDSSTMFGFTNGCLPMPRWDELNAFFNKAGVLVVFGLNALRGKTIASNGSALGPWDSSNAEALIKYTVNMGYSIYGWELGNELSGNGVGTRIDADQYASDVTNLANIVQNVYKGFDTKPLVIAPGGFLDTEWFTEFVVKTKNTVQAFTHHIYNLGPGVDDHLIEKILNPSYLQGGQQPFSQLQDILKRAGTSAAAWVGEAGGAYNSGRNSVTNAFVMSFWYLDQLGMASTYNTKTYCRQTLIGGNYGLLNTTTFAPNPDYYSALLWHRLMGRNVLSTGFSGTDKIRAYAHCSKQSIHIILMIQQGITVLLINLDGNTTAEVRVSTENGPVNSNLTQHNQSQRTNFARIPRASKISGKTREEYHLTAKDGDLQSRIMLLNGKELILTPTGEIPSLVPIQASPSDSINVAPYSIVFAHIPGLSAPACK</sequence>
<comment type="similarity">
    <text evidence="2">Belongs to the glycosyl hydrolase 79 family.</text>
</comment>
<evidence type="ECO:0000256" key="5">
    <source>
        <dbReference type="ARBA" id="ARBA00022801"/>
    </source>
</evidence>